<reference evidence="2 3" key="2">
    <citation type="journal article" date="2015" name="Antonie Van Leeuwenhoek">
        <title>Thioclava indica sp. nov., isolated from surface seawater of the Indian Ocean.</title>
        <authorList>
            <person name="Liu Y."/>
            <person name="Lai Q."/>
            <person name="Du J."/>
            <person name="Xu H."/>
            <person name="Jiang L."/>
            <person name="Shao Z."/>
        </authorList>
    </citation>
    <scope>NUCLEOTIDE SEQUENCE [LARGE SCALE GENOMIC DNA]</scope>
    <source>
        <strain evidence="2 3">13D2W-2</strain>
    </source>
</reference>
<dbReference type="eggNOG" id="COG3178">
    <property type="taxonomic scope" value="Bacteria"/>
</dbReference>
<dbReference type="InterPro" id="IPR011009">
    <property type="entry name" value="Kinase-like_dom_sf"/>
</dbReference>
<evidence type="ECO:0000259" key="1">
    <source>
        <dbReference type="Pfam" id="PF01636"/>
    </source>
</evidence>
<dbReference type="AlphaFoldDB" id="A0A085TWX9"/>
<dbReference type="Gene3D" id="3.30.200.20">
    <property type="entry name" value="Phosphorylase Kinase, domain 1"/>
    <property type="match status" value="1"/>
</dbReference>
<organism evidence="2 3">
    <name type="scientific">Thioclava atlantica</name>
    <dbReference type="NCBI Taxonomy" id="1317124"/>
    <lineage>
        <taxon>Bacteria</taxon>
        <taxon>Pseudomonadati</taxon>
        <taxon>Pseudomonadota</taxon>
        <taxon>Alphaproteobacteria</taxon>
        <taxon>Rhodobacterales</taxon>
        <taxon>Paracoccaceae</taxon>
        <taxon>Thioclava</taxon>
    </lineage>
</organism>
<accession>A0A085TWX9</accession>
<evidence type="ECO:0000313" key="3">
    <source>
        <dbReference type="Proteomes" id="UP000028607"/>
    </source>
</evidence>
<sequence>MADRAEIETFLASSGWAGAARAPLAGDASSRSYDRLSRGTARAVLMKAPPGTEIARFVRIGAWLAEAGYSSPAILARDDDKGLLLLEDFGDALMARRLETHPEDEAGLYAAITEFLADLHRHTPPADLSRLDGEGLAALLDLVPEHYPRADRGAAREVAQRIADTFEALSQEPFVMCLRDFHAENIILLERPGHARLGLLDFQDAVQAHPAYDLVSALQDARRDVSPEVEARELARYAALCGIDADRFSAIYALIGVQRALRIMGIFAKLARVDRKPRYLGFMPRVWGYVERNLAHPELAGLARCVEAAYPAPTPDLIEELRHDADRT</sequence>
<dbReference type="RefSeq" id="WP_038145790.1">
    <property type="nucleotide sequence ID" value="NZ_AQRC01000006.1"/>
</dbReference>
<dbReference type="EMBL" id="AQRC01000006">
    <property type="protein sequence ID" value="KFE35226.1"/>
    <property type="molecule type" value="Genomic_DNA"/>
</dbReference>
<dbReference type="STRING" id="1317124.DW2_09631"/>
<gene>
    <name evidence="2" type="ORF">DW2_09631</name>
</gene>
<dbReference type="OrthoDB" id="9809275at2"/>
<dbReference type="PATRIC" id="fig|1317124.6.peg.1955"/>
<dbReference type="SUPFAM" id="SSF56112">
    <property type="entry name" value="Protein kinase-like (PK-like)"/>
    <property type="match status" value="1"/>
</dbReference>
<dbReference type="Gene3D" id="3.90.1200.10">
    <property type="match status" value="1"/>
</dbReference>
<keyword evidence="3" id="KW-1185">Reference proteome</keyword>
<reference evidence="3" key="1">
    <citation type="submission" date="2013-04" db="EMBL/GenBank/DDBJ databases">
        <title>Thioclava sp. 13D2W-2 Genome Sequencing.</title>
        <authorList>
            <person name="Lai Q."/>
            <person name="Li G."/>
            <person name="Shao Z."/>
        </authorList>
    </citation>
    <scope>NUCLEOTIDE SEQUENCE [LARGE SCALE GENOMIC DNA]</scope>
    <source>
        <strain evidence="3">13D2W-2</strain>
    </source>
</reference>
<proteinExistence type="predicted"/>
<name>A0A085TWX9_9RHOB</name>
<dbReference type="Pfam" id="PF01636">
    <property type="entry name" value="APH"/>
    <property type="match status" value="1"/>
</dbReference>
<dbReference type="InterPro" id="IPR002575">
    <property type="entry name" value="Aminoglycoside_PTrfase"/>
</dbReference>
<protein>
    <submittedName>
        <fullName evidence="2">Aminoglycoside phosphotransferase</fullName>
    </submittedName>
</protein>
<feature type="domain" description="Aminoglycoside phosphotransferase" evidence="1">
    <location>
        <begin position="23"/>
        <end position="238"/>
    </location>
</feature>
<comment type="caution">
    <text evidence="2">The sequence shown here is derived from an EMBL/GenBank/DDBJ whole genome shotgun (WGS) entry which is preliminary data.</text>
</comment>
<dbReference type="GO" id="GO:0016740">
    <property type="term" value="F:transferase activity"/>
    <property type="evidence" value="ECO:0007669"/>
    <property type="project" value="UniProtKB-KW"/>
</dbReference>
<dbReference type="Proteomes" id="UP000028607">
    <property type="component" value="Unassembled WGS sequence"/>
</dbReference>
<keyword evidence="2" id="KW-0808">Transferase</keyword>
<evidence type="ECO:0000313" key="2">
    <source>
        <dbReference type="EMBL" id="KFE35226.1"/>
    </source>
</evidence>